<organism evidence="1 2">
    <name type="scientific">Halobacillus amylolyticus</name>
    <dbReference type="NCBI Taxonomy" id="2932259"/>
    <lineage>
        <taxon>Bacteria</taxon>
        <taxon>Bacillati</taxon>
        <taxon>Bacillota</taxon>
        <taxon>Bacilli</taxon>
        <taxon>Bacillales</taxon>
        <taxon>Bacillaceae</taxon>
        <taxon>Halobacillus</taxon>
    </lineage>
</organism>
<dbReference type="EMBL" id="CP095075">
    <property type="protein sequence ID" value="UOR11604.1"/>
    <property type="molecule type" value="Genomic_DNA"/>
</dbReference>
<evidence type="ECO:0000313" key="2">
    <source>
        <dbReference type="Proteomes" id="UP000830326"/>
    </source>
</evidence>
<gene>
    <name evidence="1" type="ORF">MUO15_18815</name>
</gene>
<dbReference type="Proteomes" id="UP000830326">
    <property type="component" value="Chromosome"/>
</dbReference>
<dbReference type="RefSeq" id="WP_245031734.1">
    <property type="nucleotide sequence ID" value="NZ_CP095075.1"/>
</dbReference>
<accession>A0ABY4H9P5</accession>
<protein>
    <submittedName>
        <fullName evidence="1">Uncharacterized protein</fullName>
    </submittedName>
</protein>
<name>A0ABY4H9P5_9BACI</name>
<proteinExistence type="predicted"/>
<reference evidence="1" key="1">
    <citation type="submission" date="2022-04" db="EMBL/GenBank/DDBJ databases">
        <title>Halobacillus sp. isolated from saltern.</title>
        <authorList>
            <person name="Won M."/>
            <person name="Lee C.-M."/>
            <person name="Woen H.-Y."/>
            <person name="Kwon S.-W."/>
        </authorList>
    </citation>
    <scope>NUCLEOTIDE SEQUENCE</scope>
    <source>
        <strain evidence="1">SSHM10-5</strain>
    </source>
</reference>
<sequence>MKKLGQITAALLMVVVLSFGGFVGSNFINTVEASSTGNIIGSTSLGSDWQSGRTGFQAGCAFSEWLGLFECHSSQVPWR</sequence>
<keyword evidence="2" id="KW-1185">Reference proteome</keyword>
<evidence type="ECO:0000313" key="1">
    <source>
        <dbReference type="EMBL" id="UOR11604.1"/>
    </source>
</evidence>